<evidence type="ECO:0000313" key="1">
    <source>
        <dbReference type="EnsemblMetazoa" id="Aqu2.1.32858_001"/>
    </source>
</evidence>
<proteinExistence type="predicted"/>
<reference evidence="1" key="1">
    <citation type="submission" date="2017-05" db="UniProtKB">
        <authorList>
            <consortium name="EnsemblMetazoa"/>
        </authorList>
    </citation>
    <scope>IDENTIFICATION</scope>
</reference>
<protein>
    <submittedName>
        <fullName evidence="1">Uncharacterized protein</fullName>
    </submittedName>
</protein>
<sequence length="63" mass="7337">MYPHSITVQIKYSYQCPAYLEEVISIWSDLWILLQGLRQEIVKVVTPFVLVLQSRGTEVTLCH</sequence>
<accession>A0A1X7UYK8</accession>
<dbReference type="AlphaFoldDB" id="A0A1X7UYK8"/>
<dbReference type="InParanoid" id="A0A1X7UYK8"/>
<organism evidence="1">
    <name type="scientific">Amphimedon queenslandica</name>
    <name type="common">Sponge</name>
    <dbReference type="NCBI Taxonomy" id="400682"/>
    <lineage>
        <taxon>Eukaryota</taxon>
        <taxon>Metazoa</taxon>
        <taxon>Porifera</taxon>
        <taxon>Demospongiae</taxon>
        <taxon>Heteroscleromorpha</taxon>
        <taxon>Haplosclerida</taxon>
        <taxon>Niphatidae</taxon>
        <taxon>Amphimedon</taxon>
    </lineage>
</organism>
<name>A0A1X7UYK8_AMPQE</name>
<dbReference type="EnsemblMetazoa" id="Aqu2.1.32858_001">
    <property type="protein sequence ID" value="Aqu2.1.32858_001"/>
    <property type="gene ID" value="Aqu2.1.32858"/>
</dbReference>